<feature type="non-terminal residue" evidence="2">
    <location>
        <position position="1"/>
    </location>
</feature>
<evidence type="ECO:0000256" key="1">
    <source>
        <dbReference type="SAM" id="MobiDB-lite"/>
    </source>
</evidence>
<feature type="region of interest" description="Disordered" evidence="1">
    <location>
        <begin position="1"/>
        <end position="29"/>
    </location>
</feature>
<protein>
    <submittedName>
        <fullName evidence="2">Uncharacterized protein</fullName>
    </submittedName>
</protein>
<gene>
    <name evidence="2" type="ORF">HAX54_022743</name>
</gene>
<comment type="caution">
    <text evidence="2">The sequence shown here is derived from an EMBL/GenBank/DDBJ whole genome shotgun (WGS) entry which is preliminary data.</text>
</comment>
<evidence type="ECO:0000313" key="2">
    <source>
        <dbReference type="EMBL" id="MCD9638653.1"/>
    </source>
</evidence>
<sequence>NMSSSRRKDKGNAPASRNKGKEKAKKALVPTNPKDAIWIPYFANDYASSTTGVIDIDKKRYANVPKSKRKRMQTWNFLEDSTAHDFENAPLAPNSMIPLTKY</sequence>
<reference evidence="2 3" key="1">
    <citation type="journal article" date="2021" name="BMC Genomics">
        <title>Datura genome reveals duplications of psychoactive alkaloid biosynthetic genes and high mutation rate following tissue culture.</title>
        <authorList>
            <person name="Rajewski A."/>
            <person name="Carter-House D."/>
            <person name="Stajich J."/>
            <person name="Litt A."/>
        </authorList>
    </citation>
    <scope>NUCLEOTIDE SEQUENCE [LARGE SCALE GENOMIC DNA]</scope>
    <source>
        <strain evidence="2">AR-01</strain>
    </source>
</reference>
<proteinExistence type="predicted"/>
<organism evidence="2 3">
    <name type="scientific">Datura stramonium</name>
    <name type="common">Jimsonweed</name>
    <name type="synonym">Common thornapple</name>
    <dbReference type="NCBI Taxonomy" id="4076"/>
    <lineage>
        <taxon>Eukaryota</taxon>
        <taxon>Viridiplantae</taxon>
        <taxon>Streptophyta</taxon>
        <taxon>Embryophyta</taxon>
        <taxon>Tracheophyta</taxon>
        <taxon>Spermatophyta</taxon>
        <taxon>Magnoliopsida</taxon>
        <taxon>eudicotyledons</taxon>
        <taxon>Gunneridae</taxon>
        <taxon>Pentapetalae</taxon>
        <taxon>asterids</taxon>
        <taxon>lamiids</taxon>
        <taxon>Solanales</taxon>
        <taxon>Solanaceae</taxon>
        <taxon>Solanoideae</taxon>
        <taxon>Datureae</taxon>
        <taxon>Datura</taxon>
    </lineage>
</organism>
<dbReference type="Proteomes" id="UP000823775">
    <property type="component" value="Unassembled WGS sequence"/>
</dbReference>
<keyword evidence="3" id="KW-1185">Reference proteome</keyword>
<name>A0ABS8UUU5_DATST</name>
<accession>A0ABS8UUU5</accession>
<evidence type="ECO:0000313" key="3">
    <source>
        <dbReference type="Proteomes" id="UP000823775"/>
    </source>
</evidence>
<dbReference type="EMBL" id="JACEIK010002749">
    <property type="protein sequence ID" value="MCD9638653.1"/>
    <property type="molecule type" value="Genomic_DNA"/>
</dbReference>